<sequence length="311" mass="36466">MLSKRNIELKPEVFEEQRRISYFKNIEEQHRSVCNLAWLQLDTTLGTKNHKCIRTNLIISSIQELDHKSPDISCTFLKMQYHLSDVCLSDAEKLIRQCQFPAMRRDPLQTIMFPKADIRTDEEEEEIIRWEIESLQRSLENDSCYFREVMFGPDRYVGFAIWLLESGSQGMRQKPQPNKRQESWDPVTLDVRAWMEISKRLREERTRVLHGHKAIWRLTSMSTAPEHQRKGVGSMLMQRGCDEADLHGWTSFVMASPDGVPLYRKFGFREVGQVWTEHGTYSSMFRESRNAVVKYAGQEKEAELADVQSQI</sequence>
<dbReference type="InterPro" id="IPR000182">
    <property type="entry name" value="GNAT_dom"/>
</dbReference>
<feature type="domain" description="N-acetyltransferase" evidence="1">
    <location>
        <begin position="103"/>
        <end position="292"/>
    </location>
</feature>
<accession>A0ABR4CWZ3</accession>
<dbReference type="PROSITE" id="PS51186">
    <property type="entry name" value="GNAT"/>
    <property type="match status" value="1"/>
</dbReference>
<evidence type="ECO:0000313" key="2">
    <source>
        <dbReference type="EMBL" id="KAL2074362.1"/>
    </source>
</evidence>
<protein>
    <recommendedName>
        <fullName evidence="1">N-acetyltransferase domain-containing protein</fullName>
    </recommendedName>
</protein>
<evidence type="ECO:0000313" key="3">
    <source>
        <dbReference type="Proteomes" id="UP001595075"/>
    </source>
</evidence>
<evidence type="ECO:0000259" key="1">
    <source>
        <dbReference type="PROSITE" id="PS51186"/>
    </source>
</evidence>
<proteinExistence type="predicted"/>
<keyword evidence="3" id="KW-1185">Reference proteome</keyword>
<dbReference type="InterPro" id="IPR052523">
    <property type="entry name" value="Trichothecene_AcTrans"/>
</dbReference>
<dbReference type="Gene3D" id="3.40.630.30">
    <property type="match status" value="1"/>
</dbReference>
<dbReference type="SUPFAM" id="SSF55729">
    <property type="entry name" value="Acyl-CoA N-acyltransferases (Nat)"/>
    <property type="match status" value="1"/>
</dbReference>
<reference evidence="2 3" key="1">
    <citation type="journal article" date="2024" name="Commun. Biol.">
        <title>Comparative genomic analysis of thermophilic fungi reveals convergent evolutionary adaptations and gene losses.</title>
        <authorList>
            <person name="Steindorff A.S."/>
            <person name="Aguilar-Pontes M.V."/>
            <person name="Robinson A.J."/>
            <person name="Andreopoulos B."/>
            <person name="LaButti K."/>
            <person name="Kuo A."/>
            <person name="Mondo S."/>
            <person name="Riley R."/>
            <person name="Otillar R."/>
            <person name="Haridas S."/>
            <person name="Lipzen A."/>
            <person name="Grimwood J."/>
            <person name="Schmutz J."/>
            <person name="Clum A."/>
            <person name="Reid I.D."/>
            <person name="Moisan M.C."/>
            <person name="Butler G."/>
            <person name="Nguyen T.T.M."/>
            <person name="Dewar K."/>
            <person name="Conant G."/>
            <person name="Drula E."/>
            <person name="Henrissat B."/>
            <person name="Hansel C."/>
            <person name="Singer S."/>
            <person name="Hutchinson M.I."/>
            <person name="de Vries R.P."/>
            <person name="Natvig D.O."/>
            <person name="Powell A.J."/>
            <person name="Tsang A."/>
            <person name="Grigoriev I.V."/>
        </authorList>
    </citation>
    <scope>NUCLEOTIDE SEQUENCE [LARGE SCALE GENOMIC DNA]</scope>
    <source>
        <strain evidence="2 3">CBS 494.80</strain>
    </source>
</reference>
<dbReference type="InterPro" id="IPR016181">
    <property type="entry name" value="Acyl_CoA_acyltransferase"/>
</dbReference>
<dbReference type="Pfam" id="PF13508">
    <property type="entry name" value="Acetyltransf_7"/>
    <property type="match status" value="1"/>
</dbReference>
<dbReference type="PANTHER" id="PTHR42791:SF1">
    <property type="entry name" value="N-ACETYLTRANSFERASE DOMAIN-CONTAINING PROTEIN"/>
    <property type="match status" value="1"/>
</dbReference>
<dbReference type="Proteomes" id="UP001595075">
    <property type="component" value="Unassembled WGS sequence"/>
</dbReference>
<organism evidence="2 3">
    <name type="scientific">Oculimacula yallundae</name>
    <dbReference type="NCBI Taxonomy" id="86028"/>
    <lineage>
        <taxon>Eukaryota</taxon>
        <taxon>Fungi</taxon>
        <taxon>Dikarya</taxon>
        <taxon>Ascomycota</taxon>
        <taxon>Pezizomycotina</taxon>
        <taxon>Leotiomycetes</taxon>
        <taxon>Helotiales</taxon>
        <taxon>Ploettnerulaceae</taxon>
        <taxon>Oculimacula</taxon>
    </lineage>
</organism>
<name>A0ABR4CWZ3_9HELO</name>
<comment type="caution">
    <text evidence="2">The sequence shown here is derived from an EMBL/GenBank/DDBJ whole genome shotgun (WGS) entry which is preliminary data.</text>
</comment>
<dbReference type="PANTHER" id="PTHR42791">
    <property type="entry name" value="GNAT FAMILY ACETYLTRANSFERASE"/>
    <property type="match status" value="1"/>
</dbReference>
<dbReference type="EMBL" id="JAZHXI010000002">
    <property type="protein sequence ID" value="KAL2074362.1"/>
    <property type="molecule type" value="Genomic_DNA"/>
</dbReference>
<gene>
    <name evidence="2" type="ORF">VTL71DRAFT_8140</name>
</gene>
<dbReference type="CDD" id="cd04301">
    <property type="entry name" value="NAT_SF"/>
    <property type="match status" value="1"/>
</dbReference>